<evidence type="ECO:0000259" key="3">
    <source>
        <dbReference type="Pfam" id="PF01478"/>
    </source>
</evidence>
<organism evidence="4 5">
    <name type="scientific">Lachnospira hominis</name>
    <name type="common">ex Liu et al. 2021</name>
    <dbReference type="NCBI Taxonomy" id="2763051"/>
    <lineage>
        <taxon>Bacteria</taxon>
        <taxon>Bacillati</taxon>
        <taxon>Bacillota</taxon>
        <taxon>Clostridia</taxon>
        <taxon>Lachnospirales</taxon>
        <taxon>Lachnospiraceae</taxon>
        <taxon>Lachnospira</taxon>
    </lineage>
</organism>
<comment type="similarity">
    <text evidence="1">Belongs to the peptidase A24 family.</text>
</comment>
<gene>
    <name evidence="4" type="ORF">H8S01_12185</name>
</gene>
<dbReference type="Proteomes" id="UP000628463">
    <property type="component" value="Unassembled WGS sequence"/>
</dbReference>
<dbReference type="Gene3D" id="1.20.120.1220">
    <property type="match status" value="1"/>
</dbReference>
<evidence type="ECO:0000256" key="1">
    <source>
        <dbReference type="ARBA" id="ARBA00005801"/>
    </source>
</evidence>
<keyword evidence="2" id="KW-1133">Transmembrane helix</keyword>
<feature type="transmembrane region" description="Helical" evidence="2">
    <location>
        <begin position="137"/>
        <end position="155"/>
    </location>
</feature>
<dbReference type="InterPro" id="IPR050882">
    <property type="entry name" value="Prepilin_peptidase/N-MTase"/>
</dbReference>
<evidence type="ECO:0000256" key="2">
    <source>
        <dbReference type="SAM" id="Phobius"/>
    </source>
</evidence>
<keyword evidence="2" id="KW-0812">Transmembrane</keyword>
<feature type="transmembrane region" description="Helical" evidence="2">
    <location>
        <begin position="6"/>
        <end position="21"/>
    </location>
</feature>
<protein>
    <submittedName>
        <fullName evidence="4">Prepilin peptidase</fullName>
    </submittedName>
</protein>
<sequence length="157" mass="16529">MDYFEIIRMILLVIIMSAAVVDDCRRYRISNRIIICGFIAAAGVFLTEQIMKGGAMQYLTACIAGLGVMSAIYIVKGAGAGDVKLSAVCGMLLGIKGVLIMIISSLICAAVVGTAGIAIGRCSAIQIGNMKMHRIHYSIYMAAGCVIAVLTNIYIGG</sequence>
<dbReference type="PANTHER" id="PTHR30487:SF0">
    <property type="entry name" value="PREPILIN LEADER PEPTIDASE_N-METHYLTRANSFERASE-RELATED"/>
    <property type="match status" value="1"/>
</dbReference>
<accession>A0ABR7G2P7</accession>
<dbReference type="PANTHER" id="PTHR30487">
    <property type="entry name" value="TYPE 4 PREPILIN-LIKE PROTEINS LEADER PEPTIDE-PROCESSING ENZYME"/>
    <property type="match status" value="1"/>
</dbReference>
<keyword evidence="5" id="KW-1185">Reference proteome</keyword>
<evidence type="ECO:0000313" key="4">
    <source>
        <dbReference type="EMBL" id="MBC5681712.1"/>
    </source>
</evidence>
<dbReference type="RefSeq" id="WP_186837349.1">
    <property type="nucleotide sequence ID" value="NZ_JACOPD010000010.1"/>
</dbReference>
<dbReference type="InterPro" id="IPR000045">
    <property type="entry name" value="Prepilin_IV_endopep_pep"/>
</dbReference>
<feature type="transmembrane region" description="Helical" evidence="2">
    <location>
        <begin position="57"/>
        <end position="75"/>
    </location>
</feature>
<name>A0ABR7G2P7_9FIRM</name>
<comment type="caution">
    <text evidence="4">The sequence shown here is derived from an EMBL/GenBank/DDBJ whole genome shotgun (WGS) entry which is preliminary data.</text>
</comment>
<proteinExistence type="inferred from homology"/>
<dbReference type="Pfam" id="PF01478">
    <property type="entry name" value="Peptidase_A24"/>
    <property type="match status" value="1"/>
</dbReference>
<dbReference type="EMBL" id="JACOPD010000010">
    <property type="protein sequence ID" value="MBC5681712.1"/>
    <property type="molecule type" value="Genomic_DNA"/>
</dbReference>
<reference evidence="4 5" key="1">
    <citation type="submission" date="2020-08" db="EMBL/GenBank/DDBJ databases">
        <title>Genome public.</title>
        <authorList>
            <person name="Liu C."/>
            <person name="Sun Q."/>
        </authorList>
    </citation>
    <scope>NUCLEOTIDE SEQUENCE [LARGE SCALE GENOMIC DNA]</scope>
    <source>
        <strain evidence="4 5">NSJ-43</strain>
    </source>
</reference>
<feature type="transmembrane region" description="Helical" evidence="2">
    <location>
        <begin position="33"/>
        <end position="51"/>
    </location>
</feature>
<feature type="domain" description="Prepilin type IV endopeptidase peptidase" evidence="3">
    <location>
        <begin position="10"/>
        <end position="113"/>
    </location>
</feature>
<evidence type="ECO:0000313" key="5">
    <source>
        <dbReference type="Proteomes" id="UP000628463"/>
    </source>
</evidence>
<keyword evidence="2" id="KW-0472">Membrane</keyword>
<feature type="transmembrane region" description="Helical" evidence="2">
    <location>
        <begin position="87"/>
        <end position="117"/>
    </location>
</feature>